<proteinExistence type="predicted"/>
<accession>A0AAV6QA48</accession>
<dbReference type="GO" id="GO:0005801">
    <property type="term" value="C:cis-Golgi network"/>
    <property type="evidence" value="ECO:0007669"/>
    <property type="project" value="TreeGrafter"/>
</dbReference>
<evidence type="ECO:0000259" key="3">
    <source>
        <dbReference type="Pfam" id="PF06400"/>
    </source>
</evidence>
<protein>
    <submittedName>
        <fullName evidence="5">Alpha-2-macroglobulin receptor-associated protein</fullName>
    </submittedName>
</protein>
<dbReference type="Pfam" id="PF06400">
    <property type="entry name" value="Alpha-2-MRAP_N"/>
    <property type="match status" value="1"/>
</dbReference>
<dbReference type="AlphaFoldDB" id="A0AAV6QA48"/>
<dbReference type="PANTHER" id="PTHR16560:SF2">
    <property type="entry name" value="ALPHA-2-MACROGLOBULIN RECEPTOR-ASSOCIATED PROTEIN"/>
    <property type="match status" value="1"/>
</dbReference>
<dbReference type="GO" id="GO:0005793">
    <property type="term" value="C:endoplasmic reticulum-Golgi intermediate compartment"/>
    <property type="evidence" value="ECO:0007669"/>
    <property type="project" value="TreeGrafter"/>
</dbReference>
<name>A0AAV6QA48_SOLSE</name>
<feature type="coiled-coil region" evidence="1">
    <location>
        <begin position="232"/>
        <end position="259"/>
    </location>
</feature>
<dbReference type="GO" id="GO:0008201">
    <property type="term" value="F:heparin binding"/>
    <property type="evidence" value="ECO:0007669"/>
    <property type="project" value="InterPro"/>
</dbReference>
<sequence>MAGKYSRDVNEPKPSGSDGATVEFRIGKLNQVWEKAKRMKLSPVRQAELHSDLKIHEKDELQWKKIKMEGLDENGEKEAQLRRNFNVILAKYGMDGKRDTRPMESNSLKDHETKEGDVFDDPRLDKLWNKAQGSGKFSSEELLSLKREFQHHKDKLHEYNILMDTISRTEEIHKNVIAPLEGEAKEHMLHQKHTDLKHKMRDLNQGFERLRKLSHEGFTEDSEFREPRVIELWEAAKRANLTEDELDSLKEELHHFETKVEKHSHYQEQLELSHQKLQHVEAIGDKEHIKRNKDKYNSLAEKTREMGYKMKKHLQDLSNKIFREGLEHNEL</sequence>
<evidence type="ECO:0000256" key="1">
    <source>
        <dbReference type="SAM" id="Coils"/>
    </source>
</evidence>
<dbReference type="InterPro" id="IPR037999">
    <property type="entry name" value="RAP_D3"/>
</dbReference>
<keyword evidence="6" id="KW-1185">Reference proteome</keyword>
<gene>
    <name evidence="5" type="ORF">JOB18_009964</name>
</gene>
<dbReference type="GO" id="GO:0048237">
    <property type="term" value="C:rough endoplasmic reticulum lumen"/>
    <property type="evidence" value="ECO:0007669"/>
    <property type="project" value="TreeGrafter"/>
</dbReference>
<dbReference type="EMBL" id="JAGKHQ010000018">
    <property type="protein sequence ID" value="KAG7485418.1"/>
    <property type="molecule type" value="Genomic_DNA"/>
</dbReference>
<feature type="domain" description="Alpha-2-macroglobulin RAP C-terminal" evidence="4">
    <location>
        <begin position="118"/>
        <end position="331"/>
    </location>
</feature>
<dbReference type="CDD" id="cd14807">
    <property type="entry name" value="RAP_D2"/>
    <property type="match status" value="1"/>
</dbReference>
<comment type="caution">
    <text evidence="5">The sequence shown here is derived from an EMBL/GenBank/DDBJ whole genome shotgun (WGS) entry which is preliminary data.</text>
</comment>
<dbReference type="GO" id="GO:0002091">
    <property type="term" value="P:negative regulation of receptor internalization"/>
    <property type="evidence" value="ECO:0007669"/>
    <property type="project" value="TreeGrafter"/>
</dbReference>
<dbReference type="PANTHER" id="PTHR16560">
    <property type="entry name" value="ALPHA-2-MACROGLOBULIN RECEPTOR-ASSOCIATED PROTEIN"/>
    <property type="match status" value="1"/>
</dbReference>
<reference evidence="5 6" key="1">
    <citation type="journal article" date="2021" name="Sci. Rep.">
        <title>Chromosome anchoring in Senegalese sole (Solea senegalensis) reveals sex-associated markers and genome rearrangements in flatfish.</title>
        <authorList>
            <person name="Guerrero-Cozar I."/>
            <person name="Gomez-Garrido J."/>
            <person name="Berbel C."/>
            <person name="Martinez-Blanch J.F."/>
            <person name="Alioto T."/>
            <person name="Claros M.G."/>
            <person name="Gagnaire P.A."/>
            <person name="Manchado M."/>
        </authorList>
    </citation>
    <scope>NUCLEOTIDE SEQUENCE [LARGE SCALE GENOMIC DNA]</scope>
    <source>
        <strain evidence="5">Sse05_10M</strain>
    </source>
</reference>
<evidence type="ECO:0000313" key="6">
    <source>
        <dbReference type="Proteomes" id="UP000693946"/>
    </source>
</evidence>
<feature type="compositionally biased region" description="Basic and acidic residues" evidence="2">
    <location>
        <begin position="1"/>
        <end position="11"/>
    </location>
</feature>
<dbReference type="InterPro" id="IPR038001">
    <property type="entry name" value="RAP_D2"/>
</dbReference>
<dbReference type="InterPro" id="IPR010483">
    <property type="entry name" value="Alpha_2_MRAP_C"/>
</dbReference>
<dbReference type="GO" id="GO:0035473">
    <property type="term" value="F:lipase binding"/>
    <property type="evidence" value="ECO:0007669"/>
    <property type="project" value="TreeGrafter"/>
</dbReference>
<feature type="region of interest" description="Disordered" evidence="2">
    <location>
        <begin position="1"/>
        <end position="22"/>
    </location>
</feature>
<dbReference type="GO" id="GO:0070326">
    <property type="term" value="F:very-low-density lipoprotein particle receptor binding"/>
    <property type="evidence" value="ECO:0007669"/>
    <property type="project" value="TreeGrafter"/>
</dbReference>
<dbReference type="Pfam" id="PF06401">
    <property type="entry name" value="Alpha-2-MRAP_C"/>
    <property type="match status" value="1"/>
</dbReference>
<organism evidence="5 6">
    <name type="scientific">Solea senegalensis</name>
    <name type="common">Senegalese sole</name>
    <dbReference type="NCBI Taxonomy" id="28829"/>
    <lineage>
        <taxon>Eukaryota</taxon>
        <taxon>Metazoa</taxon>
        <taxon>Chordata</taxon>
        <taxon>Craniata</taxon>
        <taxon>Vertebrata</taxon>
        <taxon>Euteleostomi</taxon>
        <taxon>Actinopterygii</taxon>
        <taxon>Neopterygii</taxon>
        <taxon>Teleostei</taxon>
        <taxon>Neoteleostei</taxon>
        <taxon>Acanthomorphata</taxon>
        <taxon>Carangaria</taxon>
        <taxon>Pleuronectiformes</taxon>
        <taxon>Pleuronectoidei</taxon>
        <taxon>Soleidae</taxon>
        <taxon>Solea</taxon>
    </lineage>
</organism>
<dbReference type="CDD" id="cd14808">
    <property type="entry name" value="RAP_D3"/>
    <property type="match status" value="1"/>
</dbReference>
<evidence type="ECO:0000256" key="2">
    <source>
        <dbReference type="SAM" id="MobiDB-lite"/>
    </source>
</evidence>
<evidence type="ECO:0000313" key="5">
    <source>
        <dbReference type="EMBL" id="KAG7485418.1"/>
    </source>
</evidence>
<dbReference type="GO" id="GO:0005768">
    <property type="term" value="C:endosome"/>
    <property type="evidence" value="ECO:0007669"/>
    <property type="project" value="TreeGrafter"/>
</dbReference>
<evidence type="ECO:0000259" key="4">
    <source>
        <dbReference type="Pfam" id="PF06401"/>
    </source>
</evidence>
<dbReference type="CDD" id="cd14806">
    <property type="entry name" value="RAP_D1"/>
    <property type="match status" value="1"/>
</dbReference>
<dbReference type="Proteomes" id="UP000693946">
    <property type="component" value="Linkage Group LG6"/>
</dbReference>
<dbReference type="GO" id="GO:0010916">
    <property type="term" value="P:negative regulation of very-low-density lipoprotein particle clearance"/>
    <property type="evidence" value="ECO:0007669"/>
    <property type="project" value="TreeGrafter"/>
</dbReference>
<dbReference type="GO" id="GO:0050750">
    <property type="term" value="F:low-density lipoprotein particle receptor binding"/>
    <property type="evidence" value="ECO:0007669"/>
    <property type="project" value="InterPro"/>
</dbReference>
<dbReference type="GO" id="GO:0005886">
    <property type="term" value="C:plasma membrane"/>
    <property type="evidence" value="ECO:0007669"/>
    <property type="project" value="TreeGrafter"/>
</dbReference>
<keyword evidence="1" id="KW-0175">Coiled coil</keyword>
<feature type="domain" description="Alpha-2-macroglobulin receptor-associated protein" evidence="3">
    <location>
        <begin position="2"/>
        <end position="99"/>
    </location>
</feature>
<dbReference type="InterPro" id="IPR009066">
    <property type="entry name" value="MG_RAP_rcpt_1"/>
</dbReference>
<dbReference type="GO" id="GO:0048019">
    <property type="term" value="F:receptor antagonist activity"/>
    <property type="evidence" value="ECO:0007669"/>
    <property type="project" value="InterPro"/>
</dbReference>
<keyword evidence="5" id="KW-0675">Receptor</keyword>
<dbReference type="InterPro" id="IPR038003">
    <property type="entry name" value="A2-macroglobuin_RAP"/>
</dbReference>